<proteinExistence type="predicted"/>
<accession>A0A6N2N270</accession>
<evidence type="ECO:0000313" key="1">
    <source>
        <dbReference type="EMBL" id="VFU59814.1"/>
    </source>
</evidence>
<dbReference type="InterPro" id="IPR011990">
    <property type="entry name" value="TPR-like_helical_dom_sf"/>
</dbReference>
<reference evidence="1" key="1">
    <citation type="submission" date="2019-03" db="EMBL/GenBank/DDBJ databases">
        <authorList>
            <person name="Mank J."/>
            <person name="Almeida P."/>
        </authorList>
    </citation>
    <scope>NUCLEOTIDE SEQUENCE</scope>
    <source>
        <strain evidence="1">78183</strain>
    </source>
</reference>
<dbReference type="Gene3D" id="1.25.40.10">
    <property type="entry name" value="Tetratricopeptide repeat domain"/>
    <property type="match status" value="1"/>
</dbReference>
<sequence>MADALIAFDKIYDAGIVPNRVTMVNALGACAGFRAMEVGLKAFRSMEEKNVYASNALIQGLNFAVSGREAVLVVQQNGARRVWGRSCHFGYRG</sequence>
<gene>
    <name evidence="1" type="ORF">SVIM_LOCUS441145</name>
</gene>
<name>A0A6N2N270_SALVM</name>
<evidence type="ECO:0008006" key="2">
    <source>
        <dbReference type="Google" id="ProtNLM"/>
    </source>
</evidence>
<organism evidence="1">
    <name type="scientific">Salix viminalis</name>
    <name type="common">Common osier</name>
    <name type="synonym">Basket willow</name>
    <dbReference type="NCBI Taxonomy" id="40686"/>
    <lineage>
        <taxon>Eukaryota</taxon>
        <taxon>Viridiplantae</taxon>
        <taxon>Streptophyta</taxon>
        <taxon>Embryophyta</taxon>
        <taxon>Tracheophyta</taxon>
        <taxon>Spermatophyta</taxon>
        <taxon>Magnoliopsida</taxon>
        <taxon>eudicotyledons</taxon>
        <taxon>Gunneridae</taxon>
        <taxon>Pentapetalae</taxon>
        <taxon>rosids</taxon>
        <taxon>fabids</taxon>
        <taxon>Malpighiales</taxon>
        <taxon>Salicaceae</taxon>
        <taxon>Saliceae</taxon>
        <taxon>Salix</taxon>
    </lineage>
</organism>
<protein>
    <recommendedName>
        <fullName evidence="2">Pentatricopeptide repeat-containing protein</fullName>
    </recommendedName>
</protein>
<dbReference type="EMBL" id="CAADRP010002040">
    <property type="protein sequence ID" value="VFU59814.1"/>
    <property type="molecule type" value="Genomic_DNA"/>
</dbReference>
<dbReference type="AlphaFoldDB" id="A0A6N2N270"/>